<evidence type="ECO:0000256" key="5">
    <source>
        <dbReference type="SAM" id="MobiDB-lite"/>
    </source>
</evidence>
<gene>
    <name evidence="7" type="ORF">K1W68_01745</name>
</gene>
<evidence type="ECO:0000256" key="1">
    <source>
        <dbReference type="ARBA" id="ARBA00008857"/>
    </source>
</evidence>
<feature type="region of interest" description="Disordered" evidence="5">
    <location>
        <begin position="357"/>
        <end position="380"/>
    </location>
</feature>
<dbReference type="InterPro" id="IPR013762">
    <property type="entry name" value="Integrase-like_cat_sf"/>
</dbReference>
<dbReference type="Gene3D" id="1.10.150.130">
    <property type="match status" value="1"/>
</dbReference>
<organism evidence="7 8">
    <name type="scientific">Novacetimonas hansenii</name>
    <name type="common">Komagataeibacter hansenii</name>
    <dbReference type="NCBI Taxonomy" id="436"/>
    <lineage>
        <taxon>Bacteria</taxon>
        <taxon>Pseudomonadati</taxon>
        <taxon>Pseudomonadota</taxon>
        <taxon>Alphaproteobacteria</taxon>
        <taxon>Acetobacterales</taxon>
        <taxon>Acetobacteraceae</taxon>
        <taxon>Novacetimonas</taxon>
    </lineage>
</organism>
<reference evidence="7" key="2">
    <citation type="submission" date="2022-03" db="EMBL/GenBank/DDBJ databases">
        <authorList>
            <person name="Ryngajllo M."/>
            <person name="Jacek P."/>
            <person name="Kubiak K."/>
        </authorList>
    </citation>
    <scope>NUCLEOTIDE SEQUENCE</scope>
    <source>
        <strain evidence="7">SI1</strain>
    </source>
</reference>
<dbReference type="InterPro" id="IPR050808">
    <property type="entry name" value="Phage_Integrase"/>
</dbReference>
<dbReference type="GO" id="GO:0003677">
    <property type="term" value="F:DNA binding"/>
    <property type="evidence" value="ECO:0007669"/>
    <property type="project" value="UniProtKB-KW"/>
</dbReference>
<dbReference type="GO" id="GO:0006310">
    <property type="term" value="P:DNA recombination"/>
    <property type="evidence" value="ECO:0007669"/>
    <property type="project" value="UniProtKB-KW"/>
</dbReference>
<keyword evidence="3" id="KW-0238">DNA-binding</keyword>
<keyword evidence="2" id="KW-0229">DNA integration</keyword>
<evidence type="ECO:0000256" key="2">
    <source>
        <dbReference type="ARBA" id="ARBA00022908"/>
    </source>
</evidence>
<dbReference type="InterPro" id="IPR010998">
    <property type="entry name" value="Integrase_recombinase_N"/>
</dbReference>
<evidence type="ECO:0000256" key="3">
    <source>
        <dbReference type="ARBA" id="ARBA00023125"/>
    </source>
</evidence>
<evidence type="ECO:0000313" key="7">
    <source>
        <dbReference type="EMBL" id="MCJ8352731.1"/>
    </source>
</evidence>
<sequence>MGRIDLPYIDAIKAKGRTYYYYRRGKLRQRIKGSPEDAAFHAEYVRIHNAASDADARAERKARVLPGSLAALICAYRASPEWDSTSPATKTDYAKSLRPLEEEFGHLSVAEMPRRFVFWLRDRYATKPGETENDPPIKTPRRANKIITVLSILLSWAVNREWRPDNPALRVPKLKTDGGYRAWSGAELDTMLRAATTTEDIRAAVILALTTGQRGQDLVTMKWADYDGAGIYVVQLKTRARVWIPLHDRARHLLDSMPRHGAETILTRADGRPWKVNHFQHEMGKQIRAAGLRGVVTHGLRTTAAKWLAEAGCSEREIMSITGHTSTAMVGHYVREASQKRRAQSAATKVARYRLEQGSAKQGISNVPNSHNKQTVESNE</sequence>
<dbReference type="Proteomes" id="UP001202887">
    <property type="component" value="Unassembled WGS sequence"/>
</dbReference>
<comment type="similarity">
    <text evidence="1">Belongs to the 'phage' integrase family.</text>
</comment>
<evidence type="ECO:0000313" key="8">
    <source>
        <dbReference type="Proteomes" id="UP001202887"/>
    </source>
</evidence>
<feature type="domain" description="Tyr recombinase" evidence="6">
    <location>
        <begin position="178"/>
        <end position="347"/>
    </location>
</feature>
<dbReference type="InterPro" id="IPR011010">
    <property type="entry name" value="DNA_brk_join_enz"/>
</dbReference>
<evidence type="ECO:0000256" key="4">
    <source>
        <dbReference type="ARBA" id="ARBA00023172"/>
    </source>
</evidence>
<keyword evidence="4" id="KW-0233">DNA recombination</keyword>
<dbReference type="RefSeq" id="WP_247066040.1">
    <property type="nucleotide sequence ID" value="NZ_CP094848.1"/>
</dbReference>
<feature type="compositionally biased region" description="Polar residues" evidence="5">
    <location>
        <begin position="359"/>
        <end position="380"/>
    </location>
</feature>
<reference evidence="7" key="1">
    <citation type="journal article" date="2021" name="Polymers (Basel)">
        <title>Highly Stretchable Bacterial Cellulose Produced by Komagataeibacter hansenii SI1.</title>
        <authorList>
            <person name="Cielecka I."/>
            <person name="Ryngajllo M."/>
            <person name="Maniukiewicz W."/>
            <person name="Bielecki S."/>
        </authorList>
    </citation>
    <scope>NUCLEOTIDE SEQUENCE</scope>
    <source>
        <strain evidence="7">SI1</strain>
    </source>
</reference>
<evidence type="ECO:0000259" key="6">
    <source>
        <dbReference type="PROSITE" id="PS51898"/>
    </source>
</evidence>
<dbReference type="PANTHER" id="PTHR30629:SF2">
    <property type="entry name" value="PROPHAGE INTEGRASE INTS-RELATED"/>
    <property type="match status" value="1"/>
</dbReference>
<dbReference type="EMBL" id="JAIBCX010000003">
    <property type="protein sequence ID" value="MCJ8352731.1"/>
    <property type="molecule type" value="Genomic_DNA"/>
</dbReference>
<dbReference type="PANTHER" id="PTHR30629">
    <property type="entry name" value="PROPHAGE INTEGRASE"/>
    <property type="match status" value="1"/>
</dbReference>
<dbReference type="Gene3D" id="1.10.443.10">
    <property type="entry name" value="Intergrase catalytic core"/>
    <property type="match status" value="1"/>
</dbReference>
<accession>A0AAW5ENG9</accession>
<dbReference type="SUPFAM" id="SSF56349">
    <property type="entry name" value="DNA breaking-rejoining enzymes"/>
    <property type="match status" value="1"/>
</dbReference>
<dbReference type="Pfam" id="PF00589">
    <property type="entry name" value="Phage_integrase"/>
    <property type="match status" value="1"/>
</dbReference>
<name>A0AAW5ENG9_NOVHA</name>
<dbReference type="GO" id="GO:0015074">
    <property type="term" value="P:DNA integration"/>
    <property type="evidence" value="ECO:0007669"/>
    <property type="project" value="UniProtKB-KW"/>
</dbReference>
<comment type="caution">
    <text evidence="7">The sequence shown here is derived from an EMBL/GenBank/DDBJ whole genome shotgun (WGS) entry which is preliminary data.</text>
</comment>
<protein>
    <submittedName>
        <fullName evidence="7">Tyrosine-type recombinase/integrase</fullName>
    </submittedName>
</protein>
<dbReference type="AlphaFoldDB" id="A0AAW5ENG9"/>
<dbReference type="PROSITE" id="PS51898">
    <property type="entry name" value="TYR_RECOMBINASE"/>
    <property type="match status" value="1"/>
</dbReference>
<dbReference type="InterPro" id="IPR002104">
    <property type="entry name" value="Integrase_catalytic"/>
</dbReference>
<proteinExistence type="inferred from homology"/>